<dbReference type="RefSeq" id="WP_071906466.1">
    <property type="nucleotide sequence ID" value="NZ_LT607756.1"/>
</dbReference>
<protein>
    <recommendedName>
        <fullName evidence="3">Zn-finger protein</fullName>
    </recommendedName>
</protein>
<reference evidence="1 2" key="1">
    <citation type="submission" date="2016-08" db="EMBL/GenBank/DDBJ databases">
        <authorList>
            <person name="Seilhamer J.J."/>
        </authorList>
    </citation>
    <scope>NUCLEOTIDE SEQUENCE [LARGE SCALE GENOMIC DNA]</scope>
    <source>
        <strain evidence="1">Buetzberg</strain>
    </source>
</reference>
<sequence>MKCPVCNSESFEVLKSKGKKSKELLLQCNECGNIFRETVIPEKPLECRVVVSEFEKSHKSSVEIYPDEIIEVGNVFEVDGRPAEVTSVENKRGGRVPKSIATEVETIWASYTNIPARVGISVDYHGRILSRKVEVDREFEFTVGDIMKLGDVLFRVNSMKTLERKMRKGFAKAWVIKRVYGRPVEPETRYQYDLTPKLVNIRDEEDEDEF</sequence>
<evidence type="ECO:0000313" key="2">
    <source>
        <dbReference type="Proteomes" id="UP000094707"/>
    </source>
</evidence>
<dbReference type="PANTHER" id="PTHR42195:SF1">
    <property type="entry name" value="ZINC FINGER PROTEIN"/>
    <property type="match status" value="1"/>
</dbReference>
<dbReference type="Proteomes" id="UP000094707">
    <property type="component" value="Chromosome I"/>
</dbReference>
<evidence type="ECO:0008006" key="3">
    <source>
        <dbReference type="Google" id="ProtNLM"/>
    </source>
</evidence>
<dbReference type="STRING" id="118062.MCBB_0708"/>
<dbReference type="KEGG" id="mcub:MCBB_0708"/>
<name>A0A1D3L0T9_9EURY</name>
<evidence type="ECO:0000313" key="1">
    <source>
        <dbReference type="EMBL" id="SCG85281.1"/>
    </source>
</evidence>
<keyword evidence="2" id="KW-1185">Reference proteome</keyword>
<dbReference type="AlphaFoldDB" id="A0A1D3L0T9"/>
<dbReference type="InterPro" id="IPR012041">
    <property type="entry name" value="Znf_CPxCG-like"/>
</dbReference>
<dbReference type="GeneID" id="30411562"/>
<dbReference type="EMBL" id="LT607756">
    <property type="protein sequence ID" value="SCG85281.1"/>
    <property type="molecule type" value="Genomic_DNA"/>
</dbReference>
<dbReference type="PIRSF" id="PIRSF015877">
    <property type="entry name" value="UCP015877"/>
    <property type="match status" value="1"/>
</dbReference>
<gene>
    <name evidence="1" type="ORF">MCBB_0708</name>
</gene>
<dbReference type="OrthoDB" id="23364at2157"/>
<proteinExistence type="predicted"/>
<dbReference type="PATRIC" id="fig|129848.4.peg.715"/>
<accession>A0A1D3L0T9</accession>
<dbReference type="PANTHER" id="PTHR42195">
    <property type="entry name" value="UCP015877 FAMILY PROTEIN"/>
    <property type="match status" value="1"/>
</dbReference>
<dbReference type="Pfam" id="PF19769">
    <property type="entry name" value="CPxCG_zf"/>
    <property type="match status" value="1"/>
</dbReference>
<organism evidence="1 2">
    <name type="scientific">Methanobacterium congolense</name>
    <dbReference type="NCBI Taxonomy" id="118062"/>
    <lineage>
        <taxon>Archaea</taxon>
        <taxon>Methanobacteriati</taxon>
        <taxon>Methanobacteriota</taxon>
        <taxon>Methanomada group</taxon>
        <taxon>Methanobacteria</taxon>
        <taxon>Methanobacteriales</taxon>
        <taxon>Methanobacteriaceae</taxon>
        <taxon>Methanobacterium</taxon>
    </lineage>
</organism>